<gene>
    <name evidence="2" type="ORF">HHK36_029421</name>
</gene>
<evidence type="ECO:0000256" key="1">
    <source>
        <dbReference type="SAM" id="MobiDB-lite"/>
    </source>
</evidence>
<dbReference type="OrthoDB" id="684076at2759"/>
<accession>A0A835CZQ7</accession>
<comment type="caution">
    <text evidence="2">The sequence shown here is derived from an EMBL/GenBank/DDBJ whole genome shotgun (WGS) entry which is preliminary data.</text>
</comment>
<dbReference type="Proteomes" id="UP000655225">
    <property type="component" value="Unassembled WGS sequence"/>
</dbReference>
<sequence length="190" mass="21719">MKNRASVFMKQIISLLSSVAKAKSMAIIKSKASAIKTRLIVLSTLKNRKVLLGSVSHKIHALLGRQHSRNEDDIGDQSKAIVLYNAIANEDLGESESEYESEDTYPDLTHSLFDSDEDEDEDEDEDKDKDEGGGSVIDLVRKSKEEGEDFKLEDEINHIADLFIRRFHRDMRMQKQESLKRYEEMLERSA</sequence>
<organism evidence="2 3">
    <name type="scientific">Tetracentron sinense</name>
    <name type="common">Spur-leaf</name>
    <dbReference type="NCBI Taxonomy" id="13715"/>
    <lineage>
        <taxon>Eukaryota</taxon>
        <taxon>Viridiplantae</taxon>
        <taxon>Streptophyta</taxon>
        <taxon>Embryophyta</taxon>
        <taxon>Tracheophyta</taxon>
        <taxon>Spermatophyta</taxon>
        <taxon>Magnoliopsida</taxon>
        <taxon>Trochodendrales</taxon>
        <taxon>Trochodendraceae</taxon>
        <taxon>Tetracentron</taxon>
    </lineage>
</organism>
<dbReference type="Pfam" id="PF05553">
    <property type="entry name" value="DUF761"/>
    <property type="match status" value="1"/>
</dbReference>
<protein>
    <recommendedName>
        <fullName evidence="4">DUF761 domain-containing protein</fullName>
    </recommendedName>
</protein>
<feature type="compositionally biased region" description="Acidic residues" evidence="1">
    <location>
        <begin position="114"/>
        <end position="128"/>
    </location>
</feature>
<dbReference type="PANTHER" id="PTHR33450">
    <property type="entry name" value="EMB|CAB67623.1-RELATED"/>
    <property type="match status" value="1"/>
</dbReference>
<keyword evidence="3" id="KW-1185">Reference proteome</keyword>
<proteinExistence type="predicted"/>
<evidence type="ECO:0000313" key="2">
    <source>
        <dbReference type="EMBL" id="KAF8378085.1"/>
    </source>
</evidence>
<dbReference type="EMBL" id="JABCRI010000023">
    <property type="protein sequence ID" value="KAF8378085.1"/>
    <property type="molecule type" value="Genomic_DNA"/>
</dbReference>
<feature type="region of interest" description="Disordered" evidence="1">
    <location>
        <begin position="93"/>
        <end position="140"/>
    </location>
</feature>
<dbReference type="PANTHER" id="PTHR33450:SF12">
    <property type="entry name" value="COTTON FIBER PROTEIN"/>
    <property type="match status" value="1"/>
</dbReference>
<evidence type="ECO:0008006" key="4">
    <source>
        <dbReference type="Google" id="ProtNLM"/>
    </source>
</evidence>
<reference evidence="2 3" key="1">
    <citation type="submission" date="2020-04" db="EMBL/GenBank/DDBJ databases">
        <title>Plant Genome Project.</title>
        <authorList>
            <person name="Zhang R.-G."/>
        </authorList>
    </citation>
    <scope>NUCLEOTIDE SEQUENCE [LARGE SCALE GENOMIC DNA]</scope>
    <source>
        <strain evidence="2">YNK0</strain>
        <tissue evidence="2">Leaf</tissue>
    </source>
</reference>
<dbReference type="AlphaFoldDB" id="A0A835CZQ7"/>
<dbReference type="OMA" id="HIADLFI"/>
<feature type="compositionally biased region" description="Acidic residues" evidence="1">
    <location>
        <begin position="93"/>
        <end position="105"/>
    </location>
</feature>
<name>A0A835CZQ7_TETSI</name>
<dbReference type="InterPro" id="IPR008480">
    <property type="entry name" value="DUF761_pln"/>
</dbReference>
<evidence type="ECO:0000313" key="3">
    <source>
        <dbReference type="Proteomes" id="UP000655225"/>
    </source>
</evidence>